<protein>
    <submittedName>
        <fullName evidence="3">Putative diguanylate cyclase YegE</fullName>
    </submittedName>
</protein>
<dbReference type="GO" id="GO:0005886">
    <property type="term" value="C:plasma membrane"/>
    <property type="evidence" value="ECO:0007669"/>
    <property type="project" value="TreeGrafter"/>
</dbReference>
<dbReference type="Pfam" id="PF00990">
    <property type="entry name" value="GGDEF"/>
    <property type="match status" value="1"/>
</dbReference>
<proteinExistence type="predicted"/>
<organism evidence="3 4">
    <name type="scientific">Planococcus massiliensis</name>
    <dbReference type="NCBI Taxonomy" id="1499687"/>
    <lineage>
        <taxon>Bacteria</taxon>
        <taxon>Bacillati</taxon>
        <taxon>Bacillota</taxon>
        <taxon>Bacilli</taxon>
        <taxon>Bacillales</taxon>
        <taxon>Caryophanaceae</taxon>
        <taxon>Planococcus</taxon>
    </lineage>
</organism>
<evidence type="ECO:0000313" key="4">
    <source>
        <dbReference type="Proteomes" id="UP000043699"/>
    </source>
</evidence>
<sequence>MIRNFKIRLTLIILVFSIIVSFSVAFLNFRQMEKLAEREYSEKLQLVEETVVNSLKSVDGAYELFDTEITDRMKWNSEELLKRYSENPDVKSWDLIVLKQKFNMDIYVIDSRDKIVQSTDVSIAEKETERLFSNLDERRNGLAFIEEPMKLQQKDGEIKKYGYVPSPDHEYLFVLAYSISDKTIYHTFNFLVAAEELIYTHDSLNAIHIYETDGSLVDGARTMEDDENPVIAESKKAVFENVLANGKTLEMEGEWEGGDVFYRYIPYTALNSQGMPVQRIIEMVRNDQELKAVSMEYKQNFIWSLLLILAMAIILSYLIAHWLARPIYLAFHDSLTGLKNRAAFDDCLKALLQKKDSKPVLMMMDLDNFKLVNDFLGHDGGDGFLMRTAAIIQHHAGREIVAARLGGDEFAVIFPEAHQETIERTASLLIREMRTLMLQEPGTDAIDVTVSIGIAFGQENDDAETLYKKADLALYESKNFGKNQYRFFTGDAINV</sequence>
<keyword evidence="1" id="KW-0472">Membrane</keyword>
<dbReference type="GO" id="GO:1902201">
    <property type="term" value="P:negative regulation of bacterial-type flagellum-dependent cell motility"/>
    <property type="evidence" value="ECO:0007669"/>
    <property type="project" value="TreeGrafter"/>
</dbReference>
<dbReference type="STRING" id="1499687.BN1080_00665"/>
<reference evidence="3 4" key="1">
    <citation type="submission" date="2014-09" db="EMBL/GenBank/DDBJ databases">
        <authorList>
            <person name="Urmite Genomes Urmite Genomes"/>
        </authorList>
    </citation>
    <scope>NUCLEOTIDE SEQUENCE [LARGE SCALE GENOMIC DNA]</scope>
    <source>
        <strain evidence="3 4">ES2</strain>
    </source>
</reference>
<feature type="transmembrane region" description="Helical" evidence="1">
    <location>
        <begin position="301"/>
        <end position="324"/>
    </location>
</feature>
<dbReference type="GO" id="GO:0052621">
    <property type="term" value="F:diguanylate cyclase activity"/>
    <property type="evidence" value="ECO:0007669"/>
    <property type="project" value="TreeGrafter"/>
</dbReference>
<dbReference type="InterPro" id="IPR043128">
    <property type="entry name" value="Rev_trsase/Diguanyl_cyclase"/>
</dbReference>
<dbReference type="InterPro" id="IPR050469">
    <property type="entry name" value="Diguanylate_Cyclase"/>
</dbReference>
<dbReference type="InterPro" id="IPR029787">
    <property type="entry name" value="Nucleotide_cyclase"/>
</dbReference>
<dbReference type="CDD" id="cd01949">
    <property type="entry name" value="GGDEF"/>
    <property type="match status" value="1"/>
</dbReference>
<keyword evidence="1" id="KW-1133">Transmembrane helix</keyword>
<dbReference type="PROSITE" id="PS50887">
    <property type="entry name" value="GGDEF"/>
    <property type="match status" value="1"/>
</dbReference>
<evidence type="ECO:0000259" key="2">
    <source>
        <dbReference type="PROSITE" id="PS50887"/>
    </source>
</evidence>
<keyword evidence="4" id="KW-1185">Reference proteome</keyword>
<dbReference type="SMART" id="SM00267">
    <property type="entry name" value="GGDEF"/>
    <property type="match status" value="1"/>
</dbReference>
<dbReference type="PANTHER" id="PTHR45138:SF6">
    <property type="entry name" value="DIGUANYLATE CYCLASE DGCN"/>
    <property type="match status" value="1"/>
</dbReference>
<accession>A0A098EHG6</accession>
<dbReference type="OrthoDB" id="9759607at2"/>
<dbReference type="GO" id="GO:0043709">
    <property type="term" value="P:cell adhesion involved in single-species biofilm formation"/>
    <property type="evidence" value="ECO:0007669"/>
    <property type="project" value="TreeGrafter"/>
</dbReference>
<dbReference type="InterPro" id="IPR000160">
    <property type="entry name" value="GGDEF_dom"/>
</dbReference>
<dbReference type="EMBL" id="CCXS01000001">
    <property type="protein sequence ID" value="CEG21749.1"/>
    <property type="molecule type" value="Genomic_DNA"/>
</dbReference>
<gene>
    <name evidence="3" type="primary">yegE_3</name>
    <name evidence="3" type="ORF">BN1080_00665</name>
</gene>
<evidence type="ECO:0000313" key="3">
    <source>
        <dbReference type="EMBL" id="CEG21749.1"/>
    </source>
</evidence>
<feature type="domain" description="GGDEF" evidence="2">
    <location>
        <begin position="357"/>
        <end position="490"/>
    </location>
</feature>
<dbReference type="NCBIfam" id="TIGR00254">
    <property type="entry name" value="GGDEF"/>
    <property type="match status" value="1"/>
</dbReference>
<dbReference type="Gene3D" id="3.30.70.270">
    <property type="match status" value="1"/>
</dbReference>
<dbReference type="RefSeq" id="WP_052650499.1">
    <property type="nucleotide sequence ID" value="NZ_CCXS01000001.1"/>
</dbReference>
<dbReference type="AlphaFoldDB" id="A0A098EHG6"/>
<dbReference type="SUPFAM" id="SSF55073">
    <property type="entry name" value="Nucleotide cyclase"/>
    <property type="match status" value="1"/>
</dbReference>
<dbReference type="PANTHER" id="PTHR45138">
    <property type="entry name" value="REGULATORY COMPONENTS OF SENSORY TRANSDUCTION SYSTEM"/>
    <property type="match status" value="1"/>
</dbReference>
<name>A0A098EHG6_9BACL</name>
<evidence type="ECO:0000256" key="1">
    <source>
        <dbReference type="SAM" id="Phobius"/>
    </source>
</evidence>
<dbReference type="Proteomes" id="UP000043699">
    <property type="component" value="Unassembled WGS sequence"/>
</dbReference>
<keyword evidence="1" id="KW-0812">Transmembrane</keyword>